<dbReference type="Gene3D" id="2.30.30.40">
    <property type="entry name" value="SH3 Domains"/>
    <property type="match status" value="1"/>
</dbReference>
<keyword evidence="2" id="KW-1185">Reference proteome</keyword>
<organism evidence="1 2">
    <name type="scientific">Reichenbachiella ulvae</name>
    <dbReference type="NCBI Taxonomy" id="2980104"/>
    <lineage>
        <taxon>Bacteria</taxon>
        <taxon>Pseudomonadati</taxon>
        <taxon>Bacteroidota</taxon>
        <taxon>Cytophagia</taxon>
        <taxon>Cytophagales</taxon>
        <taxon>Reichenbachiellaceae</taxon>
        <taxon>Reichenbachiella</taxon>
    </lineage>
</organism>
<name>A0ABT3CQR5_9BACT</name>
<protein>
    <submittedName>
        <fullName evidence="1">SH3 domain-containing protein</fullName>
    </submittedName>
</protein>
<dbReference type="EMBL" id="JAOYOD010000001">
    <property type="protein sequence ID" value="MCV9385815.1"/>
    <property type="molecule type" value="Genomic_DNA"/>
</dbReference>
<sequence length="284" mass="33432">MKNIWISILIILLSIGMTESYGQVPINTIINDIEYLKFELNDGLGNTKQPIANGSYYLLLDDEIHELTLGSRIQLNHRQVRYQSVDARSIDLFWLLFEFRDDHNVCFILCKRTAGKYIVSDKIFTKAIAGIRRNGIFISCEFEQEEDDQVFALYTFEGNIAEPQYFNQIQKAWKADIQTGKISEVEADKVRCLNSYYWDYMHDDETIPKWYYSGIVGVINDPDGYTNVRSRPNSNSKIVYRIEEGVEFKFWRDENYDWWKVHLRPDGEKTLINGFMHKSRIIEK</sequence>
<comment type="caution">
    <text evidence="1">The sequence shown here is derived from an EMBL/GenBank/DDBJ whole genome shotgun (WGS) entry which is preliminary data.</text>
</comment>
<dbReference type="Proteomes" id="UP001300692">
    <property type="component" value="Unassembled WGS sequence"/>
</dbReference>
<proteinExistence type="predicted"/>
<evidence type="ECO:0000313" key="2">
    <source>
        <dbReference type="Proteomes" id="UP001300692"/>
    </source>
</evidence>
<evidence type="ECO:0000313" key="1">
    <source>
        <dbReference type="EMBL" id="MCV9385815.1"/>
    </source>
</evidence>
<dbReference type="RefSeq" id="WP_264136598.1">
    <property type="nucleotide sequence ID" value="NZ_JAOYOD010000001.1"/>
</dbReference>
<accession>A0ABT3CQR5</accession>
<gene>
    <name evidence="1" type="ORF">N7U62_04030</name>
</gene>
<reference evidence="1 2" key="1">
    <citation type="submission" date="2022-10" db="EMBL/GenBank/DDBJ databases">
        <title>Comparative genomics and taxonomic characterization of three novel marine species of genus Reichenbachiella exhibiting antioxidant and polysaccharide degradation activities.</title>
        <authorList>
            <person name="Muhammad N."/>
            <person name="Lee Y.-J."/>
            <person name="Ko J."/>
            <person name="Kim S.-G."/>
        </authorList>
    </citation>
    <scope>NUCLEOTIDE SEQUENCE [LARGE SCALE GENOMIC DNA]</scope>
    <source>
        <strain evidence="1 2">ABR2-5</strain>
    </source>
</reference>